<accession>A0ACC2IPD3</accession>
<proteinExistence type="predicted"/>
<keyword evidence="2" id="KW-1185">Reference proteome</keyword>
<sequence>MQTRALLHHPGRRSSTLGQLLKHTSRTQVTPILSIKMLHSASTPVPTKNSSKKIFAPTSNSEDPGHATQYTKGALDRSDLLPSPTDQFHAWFEEASKNGVYQPETVTFSTAELPSGKVSARMVYMKELDSRGFVIYSNWGTSRKAADVASNPHAALTFWWRELERQVRVEGRVERLASEESQVYYDTRIRGSRIGAWASQQSKVLQGREELEKQVADVEKRFDGTDKIPVPEFWGGLRVIPEVVEFWQGRPSRLHDRFRYEWVENEGKGEWKVDRLSP</sequence>
<reference evidence="1" key="1">
    <citation type="submission" date="2022-11" db="EMBL/GenBank/DDBJ databases">
        <title>Genome Sequence of Boeremia exigua.</title>
        <authorList>
            <person name="Buettner E."/>
        </authorList>
    </citation>
    <scope>NUCLEOTIDE SEQUENCE</scope>
    <source>
        <strain evidence="1">CU02</strain>
    </source>
</reference>
<dbReference type="Proteomes" id="UP001153331">
    <property type="component" value="Unassembled WGS sequence"/>
</dbReference>
<comment type="caution">
    <text evidence="1">The sequence shown here is derived from an EMBL/GenBank/DDBJ whole genome shotgun (WGS) entry which is preliminary data.</text>
</comment>
<organism evidence="1 2">
    <name type="scientific">Boeremia exigua</name>
    <dbReference type="NCBI Taxonomy" id="749465"/>
    <lineage>
        <taxon>Eukaryota</taxon>
        <taxon>Fungi</taxon>
        <taxon>Dikarya</taxon>
        <taxon>Ascomycota</taxon>
        <taxon>Pezizomycotina</taxon>
        <taxon>Dothideomycetes</taxon>
        <taxon>Pleosporomycetidae</taxon>
        <taxon>Pleosporales</taxon>
        <taxon>Pleosporineae</taxon>
        <taxon>Didymellaceae</taxon>
        <taxon>Boeremia</taxon>
    </lineage>
</organism>
<evidence type="ECO:0000313" key="2">
    <source>
        <dbReference type="Proteomes" id="UP001153331"/>
    </source>
</evidence>
<dbReference type="EMBL" id="JAPHNI010000073">
    <property type="protein sequence ID" value="KAJ8116934.1"/>
    <property type="molecule type" value="Genomic_DNA"/>
</dbReference>
<name>A0ACC2IPD3_9PLEO</name>
<evidence type="ECO:0000313" key="1">
    <source>
        <dbReference type="EMBL" id="KAJ8116934.1"/>
    </source>
</evidence>
<gene>
    <name evidence="1" type="ORF">OPT61_g1755</name>
</gene>
<protein>
    <submittedName>
        <fullName evidence="1">Uncharacterized protein</fullName>
    </submittedName>
</protein>